<dbReference type="EMBL" id="MU393507">
    <property type="protein sequence ID" value="KAI4863262.1"/>
    <property type="molecule type" value="Genomic_DNA"/>
</dbReference>
<dbReference type="Proteomes" id="UP001497700">
    <property type="component" value="Unassembled WGS sequence"/>
</dbReference>
<proteinExistence type="predicted"/>
<evidence type="ECO:0000313" key="1">
    <source>
        <dbReference type="EMBL" id="KAI4863262.1"/>
    </source>
</evidence>
<accession>A0ACB9YVL9</accession>
<gene>
    <name evidence="1" type="ORF">F4820DRAFT_378032</name>
</gene>
<sequence>MPMPIPATQTAVVQDAAGLPIIVHDATVPKLRPGTVLVKTAAVALIPSDYKMGKTFPSLGARVGMDFAGRVAALDTAARPDLKIGDRVCGIVHGSNPADLESGSFAQYVLARSELLLRVPENWSMAEASTLGSTLFTNCLALWSALRIVETPEGPAEEPTPVLVYGGSTTCGTMAIQLLSLSGFDPIVTCSARHFDLVRSYGAAAVFDHMSSEVGPSIRSSTRGKIRCALDCITSRESAACCCAAIGRPGGRYACLEAFEPDWITRGAVKGEFVMGLEALGGEIKLGRPYGRQPSREMHELAIRFASMFQRLLDGGKLKAHPVEVISQSFEGILEGLSLLRSGSVSGKRLVVSFE</sequence>
<keyword evidence="2" id="KW-1185">Reference proteome</keyword>
<evidence type="ECO:0000313" key="2">
    <source>
        <dbReference type="Proteomes" id="UP001497700"/>
    </source>
</evidence>
<name>A0ACB9YVL9_9PEZI</name>
<organism evidence="1 2">
    <name type="scientific">Hypoxylon rubiginosum</name>
    <dbReference type="NCBI Taxonomy" id="110542"/>
    <lineage>
        <taxon>Eukaryota</taxon>
        <taxon>Fungi</taxon>
        <taxon>Dikarya</taxon>
        <taxon>Ascomycota</taxon>
        <taxon>Pezizomycotina</taxon>
        <taxon>Sordariomycetes</taxon>
        <taxon>Xylariomycetidae</taxon>
        <taxon>Xylariales</taxon>
        <taxon>Hypoxylaceae</taxon>
        <taxon>Hypoxylon</taxon>
    </lineage>
</organism>
<comment type="caution">
    <text evidence="1">The sequence shown here is derived from an EMBL/GenBank/DDBJ whole genome shotgun (WGS) entry which is preliminary data.</text>
</comment>
<protein>
    <submittedName>
        <fullName evidence="1">Zinc-binding dehydrogenase</fullName>
    </submittedName>
</protein>
<reference evidence="1 2" key="1">
    <citation type="journal article" date="2022" name="New Phytol.">
        <title>Ecological generalism drives hyperdiversity of secondary metabolite gene clusters in xylarialean endophytes.</title>
        <authorList>
            <person name="Franco M.E.E."/>
            <person name="Wisecaver J.H."/>
            <person name="Arnold A.E."/>
            <person name="Ju Y.M."/>
            <person name="Slot J.C."/>
            <person name="Ahrendt S."/>
            <person name="Moore L.P."/>
            <person name="Eastman K.E."/>
            <person name="Scott K."/>
            <person name="Konkel Z."/>
            <person name="Mondo S.J."/>
            <person name="Kuo A."/>
            <person name="Hayes R.D."/>
            <person name="Haridas S."/>
            <person name="Andreopoulos B."/>
            <person name="Riley R."/>
            <person name="LaButti K."/>
            <person name="Pangilinan J."/>
            <person name="Lipzen A."/>
            <person name="Amirebrahimi M."/>
            <person name="Yan J."/>
            <person name="Adam C."/>
            <person name="Keymanesh K."/>
            <person name="Ng V."/>
            <person name="Louie K."/>
            <person name="Northen T."/>
            <person name="Drula E."/>
            <person name="Henrissat B."/>
            <person name="Hsieh H.M."/>
            <person name="Youens-Clark K."/>
            <person name="Lutzoni F."/>
            <person name="Miadlikowska J."/>
            <person name="Eastwood D.C."/>
            <person name="Hamelin R.C."/>
            <person name="Grigoriev I.V."/>
            <person name="U'Ren J.M."/>
        </authorList>
    </citation>
    <scope>NUCLEOTIDE SEQUENCE [LARGE SCALE GENOMIC DNA]</scope>
    <source>
        <strain evidence="1 2">CBS 119005</strain>
    </source>
</reference>